<proteinExistence type="predicted"/>
<feature type="compositionally biased region" description="Basic residues" evidence="1">
    <location>
        <begin position="55"/>
        <end position="72"/>
    </location>
</feature>
<evidence type="ECO:0000313" key="3">
    <source>
        <dbReference type="Proteomes" id="UP001152622"/>
    </source>
</evidence>
<evidence type="ECO:0000313" key="2">
    <source>
        <dbReference type="EMBL" id="KAJ8333731.1"/>
    </source>
</evidence>
<accession>A0A9Q1E7N0</accession>
<name>A0A9Q1E7N0_SYNKA</name>
<reference evidence="2" key="1">
    <citation type="journal article" date="2023" name="Science">
        <title>Genome structures resolve the early diversification of teleost fishes.</title>
        <authorList>
            <person name="Parey E."/>
            <person name="Louis A."/>
            <person name="Montfort J."/>
            <person name="Bouchez O."/>
            <person name="Roques C."/>
            <person name="Iampietro C."/>
            <person name="Lluch J."/>
            <person name="Castinel A."/>
            <person name="Donnadieu C."/>
            <person name="Desvignes T."/>
            <person name="Floi Bucao C."/>
            <person name="Jouanno E."/>
            <person name="Wen M."/>
            <person name="Mejri S."/>
            <person name="Dirks R."/>
            <person name="Jansen H."/>
            <person name="Henkel C."/>
            <person name="Chen W.J."/>
            <person name="Zahm M."/>
            <person name="Cabau C."/>
            <person name="Klopp C."/>
            <person name="Thompson A.W."/>
            <person name="Robinson-Rechavi M."/>
            <person name="Braasch I."/>
            <person name="Lecointre G."/>
            <person name="Bobe J."/>
            <person name="Postlethwait J.H."/>
            <person name="Berthelot C."/>
            <person name="Roest Crollius H."/>
            <person name="Guiguen Y."/>
        </authorList>
    </citation>
    <scope>NUCLEOTIDE SEQUENCE</scope>
    <source>
        <strain evidence="2">WJC10195</strain>
    </source>
</reference>
<feature type="region of interest" description="Disordered" evidence="1">
    <location>
        <begin position="1"/>
        <end position="98"/>
    </location>
</feature>
<comment type="caution">
    <text evidence="2">The sequence shown here is derived from an EMBL/GenBank/DDBJ whole genome shotgun (WGS) entry which is preliminary data.</text>
</comment>
<organism evidence="2 3">
    <name type="scientific">Synaphobranchus kaupii</name>
    <name type="common">Kaup's arrowtooth eel</name>
    <dbReference type="NCBI Taxonomy" id="118154"/>
    <lineage>
        <taxon>Eukaryota</taxon>
        <taxon>Metazoa</taxon>
        <taxon>Chordata</taxon>
        <taxon>Craniata</taxon>
        <taxon>Vertebrata</taxon>
        <taxon>Euteleostomi</taxon>
        <taxon>Actinopterygii</taxon>
        <taxon>Neopterygii</taxon>
        <taxon>Teleostei</taxon>
        <taxon>Anguilliformes</taxon>
        <taxon>Synaphobranchidae</taxon>
        <taxon>Synaphobranchus</taxon>
    </lineage>
</organism>
<dbReference type="EMBL" id="JAINUF010000022">
    <property type="protein sequence ID" value="KAJ8333731.1"/>
    <property type="molecule type" value="Genomic_DNA"/>
</dbReference>
<dbReference type="Proteomes" id="UP001152622">
    <property type="component" value="Chromosome 22"/>
</dbReference>
<gene>
    <name evidence="2" type="ORF">SKAU_G00410500</name>
</gene>
<dbReference type="AlphaFoldDB" id="A0A9Q1E7N0"/>
<feature type="compositionally biased region" description="Basic and acidic residues" evidence="1">
    <location>
        <begin position="1"/>
        <end position="10"/>
    </location>
</feature>
<sequence length="98" mass="10973">MRDMGRDKMQELATLVRPASPPDNTMGKLDHCRTTPGSGPVPKGVASSEADISPRHWHGMLRGRFCLRKHRTTRETEKPVRSQDTTGNGNQNHCRNNP</sequence>
<protein>
    <submittedName>
        <fullName evidence="2">Uncharacterized protein</fullName>
    </submittedName>
</protein>
<evidence type="ECO:0000256" key="1">
    <source>
        <dbReference type="SAM" id="MobiDB-lite"/>
    </source>
</evidence>
<feature type="compositionally biased region" description="Polar residues" evidence="1">
    <location>
        <begin position="82"/>
        <end position="98"/>
    </location>
</feature>
<keyword evidence="3" id="KW-1185">Reference proteome</keyword>